<name>A0AAE1MBQ4_9FABA</name>
<dbReference type="PANTHER" id="PTHR36067">
    <property type="entry name" value="EXPRESSED PROTEIN"/>
    <property type="match status" value="1"/>
</dbReference>
<comment type="caution">
    <text evidence="1">The sequence shown here is derived from an EMBL/GenBank/DDBJ whole genome shotgun (WGS) entry which is preliminary data.</text>
</comment>
<organism evidence="1 2">
    <name type="scientific">Acacia crassicarpa</name>
    <name type="common">northern wattle</name>
    <dbReference type="NCBI Taxonomy" id="499986"/>
    <lineage>
        <taxon>Eukaryota</taxon>
        <taxon>Viridiplantae</taxon>
        <taxon>Streptophyta</taxon>
        <taxon>Embryophyta</taxon>
        <taxon>Tracheophyta</taxon>
        <taxon>Spermatophyta</taxon>
        <taxon>Magnoliopsida</taxon>
        <taxon>eudicotyledons</taxon>
        <taxon>Gunneridae</taxon>
        <taxon>Pentapetalae</taxon>
        <taxon>rosids</taxon>
        <taxon>fabids</taxon>
        <taxon>Fabales</taxon>
        <taxon>Fabaceae</taxon>
        <taxon>Caesalpinioideae</taxon>
        <taxon>mimosoid clade</taxon>
        <taxon>Acacieae</taxon>
        <taxon>Acacia</taxon>
    </lineage>
</organism>
<dbReference type="EMBL" id="JAWXYG010000012">
    <property type="protein sequence ID" value="KAK4256718.1"/>
    <property type="molecule type" value="Genomic_DNA"/>
</dbReference>
<dbReference type="AlphaFoldDB" id="A0AAE1MBQ4"/>
<keyword evidence="2" id="KW-1185">Reference proteome</keyword>
<sequence>MADIAILVAEEYERRLGIIRKASLESHSQERIVEAPKLTMTMMTKPKRESLKWAWEPKSQLAIAASANFFSA</sequence>
<gene>
    <name evidence="1" type="ORF">QN277_006405</name>
</gene>
<evidence type="ECO:0000313" key="1">
    <source>
        <dbReference type="EMBL" id="KAK4256718.1"/>
    </source>
</evidence>
<evidence type="ECO:0000313" key="2">
    <source>
        <dbReference type="Proteomes" id="UP001293593"/>
    </source>
</evidence>
<dbReference type="Proteomes" id="UP001293593">
    <property type="component" value="Unassembled WGS sequence"/>
</dbReference>
<protein>
    <submittedName>
        <fullName evidence="1">Uncharacterized protein</fullName>
    </submittedName>
</protein>
<dbReference type="PANTHER" id="PTHR36067:SF1">
    <property type="entry name" value="EXPRESSED PROTEIN"/>
    <property type="match status" value="1"/>
</dbReference>
<reference evidence="1" key="1">
    <citation type="submission" date="2023-10" db="EMBL/GenBank/DDBJ databases">
        <title>Chromosome-level genome of the transformable northern wattle, Acacia crassicarpa.</title>
        <authorList>
            <person name="Massaro I."/>
            <person name="Sinha N.R."/>
            <person name="Poethig S."/>
            <person name="Leichty A.R."/>
        </authorList>
    </citation>
    <scope>NUCLEOTIDE SEQUENCE</scope>
    <source>
        <strain evidence="1">Acra3RX</strain>
        <tissue evidence="1">Leaf</tissue>
    </source>
</reference>
<proteinExistence type="predicted"/>
<accession>A0AAE1MBQ4</accession>